<sequence length="180" mass="18589">MEGTMSEIRMFAGDFQPKSWFYCQGQTLAINTNQALFSLLGTTYGGNGVTTFCLPDLRSRVPVGTGTAAGITTYQLGQVDGAEQVTLSLLNLPAHTHGAASNKLTISAVGDGGSTGAPGGNNLASLAGLYSSDTPDSALRSITVAANLGVAGASQPMQISQPYIGMNYVICIYGIFPSRN</sequence>
<feature type="domain" description="Phage tail collar" evidence="1">
    <location>
        <begin position="7"/>
        <end position="62"/>
    </location>
</feature>
<dbReference type="InterPro" id="IPR011083">
    <property type="entry name" value="Phage_tail_collar_dom"/>
</dbReference>
<dbReference type="SUPFAM" id="SSF88874">
    <property type="entry name" value="Receptor-binding domain of short tail fibre protein gp12"/>
    <property type="match status" value="1"/>
</dbReference>
<evidence type="ECO:0000313" key="2">
    <source>
        <dbReference type="EMBL" id="KAA5536458.1"/>
    </source>
</evidence>
<evidence type="ECO:0000259" key="1">
    <source>
        <dbReference type="Pfam" id="PF07484"/>
    </source>
</evidence>
<dbReference type="Gene3D" id="3.90.1340.10">
    <property type="entry name" value="Phage tail collar domain"/>
    <property type="match status" value="1"/>
</dbReference>
<reference evidence="2 3" key="1">
    <citation type="submission" date="2019-09" db="EMBL/GenBank/DDBJ databases">
        <title>Genome sequence and assembly of Taibaiella sp.</title>
        <authorList>
            <person name="Chhetri G."/>
        </authorList>
    </citation>
    <scope>NUCLEOTIDE SEQUENCE [LARGE SCALE GENOMIC DNA]</scope>
    <source>
        <strain evidence="2 3">KVB11</strain>
    </source>
</reference>
<keyword evidence="3" id="KW-1185">Reference proteome</keyword>
<dbReference type="Pfam" id="PF07484">
    <property type="entry name" value="Collar"/>
    <property type="match status" value="1"/>
</dbReference>
<organism evidence="2 3">
    <name type="scientific">Taibaiella lutea</name>
    <dbReference type="NCBI Taxonomy" id="2608001"/>
    <lineage>
        <taxon>Bacteria</taxon>
        <taxon>Pseudomonadati</taxon>
        <taxon>Bacteroidota</taxon>
        <taxon>Chitinophagia</taxon>
        <taxon>Chitinophagales</taxon>
        <taxon>Chitinophagaceae</taxon>
        <taxon>Taibaiella</taxon>
    </lineage>
</organism>
<evidence type="ECO:0000313" key="3">
    <source>
        <dbReference type="Proteomes" id="UP000323632"/>
    </source>
</evidence>
<gene>
    <name evidence="2" type="ORF">F0919_01975</name>
</gene>
<dbReference type="AlphaFoldDB" id="A0A5M6CMM8"/>
<dbReference type="EMBL" id="VWSH01000001">
    <property type="protein sequence ID" value="KAA5536458.1"/>
    <property type="molecule type" value="Genomic_DNA"/>
</dbReference>
<comment type="caution">
    <text evidence="2">The sequence shown here is derived from an EMBL/GenBank/DDBJ whole genome shotgun (WGS) entry which is preliminary data.</text>
</comment>
<dbReference type="InterPro" id="IPR037053">
    <property type="entry name" value="Phage_tail_collar_dom_sf"/>
</dbReference>
<accession>A0A5M6CMM8</accession>
<name>A0A5M6CMM8_9BACT</name>
<dbReference type="Proteomes" id="UP000323632">
    <property type="component" value="Unassembled WGS sequence"/>
</dbReference>
<proteinExistence type="predicted"/>
<protein>
    <submittedName>
        <fullName evidence="2">Phage tail protein</fullName>
    </submittedName>
</protein>